<dbReference type="Proteomes" id="UP000004440">
    <property type="component" value="Unassembled WGS sequence"/>
</dbReference>
<dbReference type="RefSeq" id="WP_007551775.1">
    <property type="nucleotide sequence ID" value="NZ_AFPU01000001.1"/>
</dbReference>
<evidence type="ECO:0000313" key="2">
    <source>
        <dbReference type="Proteomes" id="UP000004440"/>
    </source>
</evidence>
<organism evidence="1 2">
    <name type="scientific">Nitrosarchaeum koreense MY1</name>
    <dbReference type="NCBI Taxonomy" id="1001994"/>
    <lineage>
        <taxon>Archaea</taxon>
        <taxon>Nitrososphaerota</taxon>
        <taxon>Nitrososphaeria</taxon>
        <taxon>Nitrosopumilales</taxon>
        <taxon>Nitrosopumilaceae</taxon>
        <taxon>Nitrosarchaeum</taxon>
    </lineage>
</organism>
<sequence>MMYQRKYCIGSGYARGAQGGNDVLESAAESSCYVDLKSGDTLKLRITKTSDTSNKCCINN</sequence>
<evidence type="ECO:0000313" key="1">
    <source>
        <dbReference type="EMBL" id="EGP94728.1"/>
    </source>
</evidence>
<accession>F9CVA2</accession>
<gene>
    <name evidence="1" type="ORF">MY1_1984</name>
</gene>
<name>F9CVA2_9ARCH</name>
<keyword evidence="2" id="KW-1185">Reference proteome</keyword>
<comment type="caution">
    <text evidence="1">The sequence shown here is derived from an EMBL/GenBank/DDBJ whole genome shotgun (WGS) entry which is preliminary data.</text>
</comment>
<protein>
    <submittedName>
        <fullName evidence="1">Uncharacterized protein</fullName>
    </submittedName>
</protein>
<proteinExistence type="predicted"/>
<dbReference type="AlphaFoldDB" id="F9CVA2"/>
<reference evidence="1 2" key="1">
    <citation type="journal article" date="2011" name="J. Bacteriol.">
        <title>Genome Sequence of an Ammonia-Oxidizing Soil Archaeon, "Candidatus Nitrosoarchaeum koreensis" MY1.</title>
        <authorList>
            <person name="Kim B.K."/>
            <person name="Jung M.Y."/>
            <person name="Yu D.S."/>
            <person name="Park S.J."/>
            <person name="Oh T.K."/>
            <person name="Rhee S.K."/>
            <person name="Kim J.F."/>
        </authorList>
    </citation>
    <scope>NUCLEOTIDE SEQUENCE [LARGE SCALE GENOMIC DNA]</scope>
    <source>
        <strain evidence="1 2">MY1</strain>
    </source>
</reference>
<dbReference type="EMBL" id="AFPU01000001">
    <property type="protein sequence ID" value="EGP94728.1"/>
    <property type="molecule type" value="Genomic_DNA"/>
</dbReference>